<proteinExistence type="predicted"/>
<dbReference type="Proteomes" id="UP000198844">
    <property type="component" value="Unassembled WGS sequence"/>
</dbReference>
<dbReference type="RefSeq" id="WP_093646015.1">
    <property type="nucleotide sequence ID" value="NZ_FPBH01000043.1"/>
</dbReference>
<dbReference type="EMBL" id="FPBH01000043">
    <property type="protein sequence ID" value="SFU25881.1"/>
    <property type="molecule type" value="Genomic_DNA"/>
</dbReference>
<evidence type="ECO:0000313" key="2">
    <source>
        <dbReference type="EMBL" id="SFU25881.1"/>
    </source>
</evidence>
<evidence type="ECO:0000313" key="3">
    <source>
        <dbReference type="Proteomes" id="UP000198844"/>
    </source>
</evidence>
<keyword evidence="1" id="KW-0472">Membrane</keyword>
<sequence>MRILAKLTRNPWQTVVLGAIGTVIVVIAIAVAGGEVTAGVLKFSFKGILNQKSPDLTIPPGLIPAPEKQGHEQSASSDTFANVPQVVAQPISLEQPQPQVTAPLVQPAPILAATSELAVPLGRSEVEAMKLLDGVKYAWRVSEGGMTLEYMQDAFGSANWNVEERFVGNRATSATLTLDTQAAEIANLMSSNWSKQFNTVHDLCYGRRYLTMKRDWDNNMQLIDGKIDQDEIDVSQRINVDETPPCPSASDCELGTWYSQRADLTYKVPNLWYVFVSMQKSSFVRDQGPDEHRRFTYRRDRCAAKVTYSLDGSARPSQVELLP</sequence>
<dbReference type="OrthoDB" id="9999531at2"/>
<organism evidence="2 3">
    <name type="scientific">Paraburkholderia aspalathi</name>
    <dbReference type="NCBI Taxonomy" id="1324617"/>
    <lineage>
        <taxon>Bacteria</taxon>
        <taxon>Pseudomonadati</taxon>
        <taxon>Pseudomonadota</taxon>
        <taxon>Betaproteobacteria</taxon>
        <taxon>Burkholderiales</taxon>
        <taxon>Burkholderiaceae</taxon>
        <taxon>Paraburkholderia</taxon>
    </lineage>
</organism>
<dbReference type="AlphaFoldDB" id="A0A1I7EPM9"/>
<evidence type="ECO:0000256" key="1">
    <source>
        <dbReference type="SAM" id="Phobius"/>
    </source>
</evidence>
<gene>
    <name evidence="2" type="ORF">SAMN05192563_104316</name>
</gene>
<accession>A0A1I7EPM9</accession>
<reference evidence="2 3" key="1">
    <citation type="submission" date="2016-10" db="EMBL/GenBank/DDBJ databases">
        <authorList>
            <person name="de Groot N.N."/>
        </authorList>
    </citation>
    <scope>NUCLEOTIDE SEQUENCE [LARGE SCALE GENOMIC DNA]</scope>
    <source>
        <strain evidence="2 3">LMG 27731</strain>
    </source>
</reference>
<feature type="transmembrane region" description="Helical" evidence="1">
    <location>
        <begin position="12"/>
        <end position="34"/>
    </location>
</feature>
<keyword evidence="1" id="KW-0812">Transmembrane</keyword>
<protein>
    <submittedName>
        <fullName evidence="2">Uncharacterized protein</fullName>
    </submittedName>
</protein>
<name>A0A1I7EPM9_9BURK</name>
<keyword evidence="1" id="KW-1133">Transmembrane helix</keyword>